<dbReference type="SUPFAM" id="SSF56808">
    <property type="entry name" value="Ribosomal protein L1"/>
    <property type="match status" value="1"/>
</dbReference>
<dbReference type="Gene3D" id="3.40.50.790">
    <property type="match status" value="1"/>
</dbReference>
<evidence type="ECO:0000256" key="2">
    <source>
        <dbReference type="ARBA" id="ARBA00022980"/>
    </source>
</evidence>
<comment type="similarity">
    <text evidence="1">Belongs to the universal ribosomal protein uL1 family.</text>
</comment>
<dbReference type="GO" id="GO:0003735">
    <property type="term" value="F:structural constituent of ribosome"/>
    <property type="evidence" value="ECO:0007669"/>
    <property type="project" value="TreeGrafter"/>
</dbReference>
<dbReference type="STRING" id="576137.A0A1L7XK10"/>
<evidence type="ECO:0000313" key="6">
    <source>
        <dbReference type="Proteomes" id="UP000184330"/>
    </source>
</evidence>
<dbReference type="Gene3D" id="3.30.190.20">
    <property type="match status" value="1"/>
</dbReference>
<dbReference type="InterPro" id="IPR023674">
    <property type="entry name" value="Ribosomal_uL1-like"/>
</dbReference>
<evidence type="ECO:0000313" key="5">
    <source>
        <dbReference type="EMBL" id="CZR65382.1"/>
    </source>
</evidence>
<dbReference type="PANTHER" id="PTHR36427:SF3">
    <property type="entry name" value="LARGE RIBOSOMAL SUBUNIT PROTEIN UL1M"/>
    <property type="match status" value="1"/>
</dbReference>
<dbReference type="AlphaFoldDB" id="A0A1L7XK10"/>
<dbReference type="InterPro" id="IPR028364">
    <property type="entry name" value="Ribosomal_uL1/biogenesis"/>
</dbReference>
<accession>A0A1L7XK10</accession>
<dbReference type="PANTHER" id="PTHR36427">
    <property type="entry name" value="54S RIBOSOMAL PROTEIN L1, MITOCHONDRIAL"/>
    <property type="match status" value="1"/>
</dbReference>
<feature type="region of interest" description="Disordered" evidence="4">
    <location>
        <begin position="38"/>
        <end position="79"/>
    </location>
</feature>
<keyword evidence="2 5" id="KW-0689">Ribosomal protein</keyword>
<dbReference type="OrthoDB" id="1747252at2759"/>
<proteinExistence type="inferred from homology"/>
<reference evidence="5 6" key="1">
    <citation type="submission" date="2016-03" db="EMBL/GenBank/DDBJ databases">
        <authorList>
            <person name="Ploux O."/>
        </authorList>
    </citation>
    <scope>NUCLEOTIDE SEQUENCE [LARGE SCALE GENOMIC DNA]</scope>
    <source>
        <strain evidence="5 6">UAMH 11012</strain>
    </source>
</reference>
<dbReference type="EMBL" id="FJOG01000030">
    <property type="protein sequence ID" value="CZR65382.1"/>
    <property type="molecule type" value="Genomic_DNA"/>
</dbReference>
<dbReference type="FunFam" id="3.40.50.790:FF:000001">
    <property type="entry name" value="50S ribosomal protein L1"/>
    <property type="match status" value="1"/>
</dbReference>
<protein>
    <submittedName>
        <fullName evidence="5">Probable 50S ribosomal protein L1</fullName>
    </submittedName>
</protein>
<dbReference type="Pfam" id="PF00687">
    <property type="entry name" value="Ribosomal_L1"/>
    <property type="match status" value="1"/>
</dbReference>
<evidence type="ECO:0000256" key="3">
    <source>
        <dbReference type="ARBA" id="ARBA00023274"/>
    </source>
</evidence>
<evidence type="ECO:0000256" key="4">
    <source>
        <dbReference type="SAM" id="MobiDB-lite"/>
    </source>
</evidence>
<dbReference type="InterPro" id="IPR016095">
    <property type="entry name" value="Ribosomal_uL1_3-a/b-sand"/>
</dbReference>
<keyword evidence="6" id="KW-1185">Reference proteome</keyword>
<dbReference type="GO" id="GO:0005762">
    <property type="term" value="C:mitochondrial large ribosomal subunit"/>
    <property type="evidence" value="ECO:0007669"/>
    <property type="project" value="TreeGrafter"/>
</dbReference>
<dbReference type="CDD" id="cd00403">
    <property type="entry name" value="Ribosomal_L1"/>
    <property type="match status" value="1"/>
</dbReference>
<keyword evidence="3" id="KW-0687">Ribonucleoprotein</keyword>
<sequence length="320" mass="35234">MSTARPCLAQLSRICLYSTRSTPASISTRSLSTTAAVAARGANAPPMESKASKLLKKASTNPQKNKKKGAEVSKKKKKTRTAYIQYDQRDLEQFTLLEAMRYIRAFEVGQKPTSAKYEMALKFKSQKNGPVVRNRLRLPHPVKTDLRICVICPPDSKYAKDAIAAGASLVGEDDIFEAVKDGRIEFDRCLCQTDSLDKMNKAGMGRVLGPRQLMPSTKLGTVVKDPAAVLKDLIGGAEYREKLGVVRMAVGQLGFTPEEMQRNIKAFIEHVKRDLNHLSDRINKELAEVVLSSTNSPGFPLSGQFTKVDSTITPRDLSTS</sequence>
<organism evidence="5 6">
    <name type="scientific">Phialocephala subalpina</name>
    <dbReference type="NCBI Taxonomy" id="576137"/>
    <lineage>
        <taxon>Eukaryota</taxon>
        <taxon>Fungi</taxon>
        <taxon>Dikarya</taxon>
        <taxon>Ascomycota</taxon>
        <taxon>Pezizomycotina</taxon>
        <taxon>Leotiomycetes</taxon>
        <taxon>Helotiales</taxon>
        <taxon>Mollisiaceae</taxon>
        <taxon>Phialocephala</taxon>
        <taxon>Phialocephala fortinii species complex</taxon>
    </lineage>
</organism>
<name>A0A1L7XK10_9HELO</name>
<evidence type="ECO:0000256" key="1">
    <source>
        <dbReference type="ARBA" id="ARBA00010531"/>
    </source>
</evidence>
<dbReference type="Proteomes" id="UP000184330">
    <property type="component" value="Unassembled WGS sequence"/>
</dbReference>
<gene>
    <name evidence="5" type="ORF">PAC_15282</name>
</gene>